<feature type="transmembrane region" description="Helical" evidence="7">
    <location>
        <begin position="603"/>
        <end position="624"/>
    </location>
</feature>
<dbReference type="Gene3D" id="1.25.40.20">
    <property type="entry name" value="Ankyrin repeat-containing domain"/>
    <property type="match status" value="2"/>
</dbReference>
<feature type="transmembrane region" description="Helical" evidence="7">
    <location>
        <begin position="186"/>
        <end position="210"/>
    </location>
</feature>
<evidence type="ECO:0000313" key="8">
    <source>
        <dbReference type="EMBL" id="KAH0542950.1"/>
    </source>
</evidence>
<feature type="transmembrane region" description="Helical" evidence="7">
    <location>
        <begin position="562"/>
        <end position="583"/>
    </location>
</feature>
<evidence type="ECO:0000256" key="1">
    <source>
        <dbReference type="ARBA" id="ARBA00004141"/>
    </source>
</evidence>
<reference evidence="8" key="1">
    <citation type="submission" date="2021-03" db="EMBL/GenBank/DDBJ databases">
        <title>Comparative genomics and phylogenomic investigation of the class Geoglossomycetes provide insights into ecological specialization and systematics.</title>
        <authorList>
            <person name="Melie T."/>
            <person name="Pirro S."/>
            <person name="Miller A.N."/>
            <person name="Quandt A."/>
        </authorList>
    </citation>
    <scope>NUCLEOTIDE SEQUENCE</scope>
    <source>
        <strain evidence="8">GBOQ0MN5Z8</strain>
    </source>
</reference>
<feature type="transmembrane region" description="Helical" evidence="7">
    <location>
        <begin position="509"/>
        <end position="525"/>
    </location>
</feature>
<evidence type="ECO:0000256" key="7">
    <source>
        <dbReference type="SAM" id="Phobius"/>
    </source>
</evidence>
<dbReference type="GO" id="GO:0008374">
    <property type="term" value="F:O-acyltransferase activity"/>
    <property type="evidence" value="ECO:0007669"/>
    <property type="project" value="TreeGrafter"/>
</dbReference>
<comment type="similarity">
    <text evidence="2">Belongs to the membrane-bound acyltransferase family.</text>
</comment>
<keyword evidence="5 7" id="KW-0472">Membrane</keyword>
<sequence>MSWLGYLRRLYSLDTLDTRFTTSSTIPPRPLTSQREDGSKPGDSAGRGVKAAGDGASPSLWGTPEFYVYYAVFAICIPLMFKTVIEVSQESHPNYPKYSHLLSPGWVPGRKVDNSDAQYSTFRENIPHLFLALILHPLLRRLYELCTSGSNLGHDPLVRGSGQANDYDSPTEVSDARLNQRISFDFAFAFLLISALHGVSAFKILLILYINYNLATRLPMKYIPVATWTFNIGILFANELCKGYRFATVAEFLLPWSAASEKEGAKSNWGAWLDSYGGLIPRWEILFNITVLRLVSFNLDYYWSLSMRSNSAIEKKQLDPANLSERDRISSPAQPHLYSLRSYIAYALYAPLYLAGPILTFNDYIYQLRYPAPSITAQRTLLYGIRLLITLLSMELILHYIYVVAISNSHPDWTVYTPFQLSMLGYFNLHIIWLKLLLPWRFFRFWSLIDGVDPPENMVRCMSDNYSALAFWRGWHRSFNRWIVRYIYIPLGGSGGTGMRGPWGTIRTVVNYLAVFTFVALWHDINLRLLMWGWLITLFVLPEVIATFLFPKRKWIKRKNAYRVLCGIGAVGNILMMMAANLVGFAVGLDGLKGLVNGITGSYSGLVFLAVASMALFVGAQVMFEVREHEMRQGIRRPPMDEVFPVDDIKFICSTAQKKIPILSKTLTRIFSGRGSESLIVDFEDQIFSNLTAMITSPGVVSPPQCHRERNVPQETRDLAAMNNLLSPIASAASPVDLSLRLTQEIFAFLSALTNAPAELTALHCLISELSKLFSQVQILRQSYQSSSLLVSNQAAFDSIDGHLECCTEDLKLLQKILSAPVTTTDTTFNRFSKKIKLVLNEKEIAKILLRLESRKTLLSTALSIVGRCNDIETHGRLQSISDKLDTCRTSLEAHAATAQPQALVARRLEDLHAEVVQVASHVENRFSVLDRNQVAIGKDFAQFAVDIRRKLTRVDEVLLSLNDLHVSVIQKSNANTAIIIGSAVKAAASLSAVYPYLHYVISQTTKAAVAPLLTPDDIQWLEHEFKTLLADVSESAAKELRIQQIDRTFRGLRRPTQPTAQQREYLLKEKLCNSGPRSKSKKRKLSMLQESAVNIDLPMGRLVVFFSEEAWDHGSQNSGRIMNGVRLVFYPHRGLYISGFAAASLRYLGGDFKIAPSISTFGVHPCDSPVFGFIECGNLAAIRELLRKFQVSSNDRDENGNSLLWYALSSYNFNVCRLLLDEGADPFDCNSNGDTALACFIYAFQGQSEQPCPNEIDIMTGTRLFIGYTGADSVSMAHHFNSMGQDNGEHPLGILHTILSTLPESLSDTHIYQPLKLLLLDGCDPEQKDGFGRTPLLSCIENVCRGALPAVVDMLLKAGADPLTTGNGDEGMLHSLLRSLSACNDESMEPAEVKSITNVIVTLLRAGCDPNLLDEFSDTPSDKALSPVAWVLWCDALRLAGMDIESVLLEDDSYHSTPQSQASLKRKFGKAVASTFTFDSWIDEPSSDYFGSNPGACGLCGRHTKWQRRRQPFDCFGSYLIQIGDGPGHAVFANHRDGGPCGSPFVWDSCDHRDHRGRDWSRHEISWRKHVAHWLWRDGTLNSPLAAYRWATGISD</sequence>
<dbReference type="GO" id="GO:0016020">
    <property type="term" value="C:membrane"/>
    <property type="evidence" value="ECO:0007669"/>
    <property type="project" value="UniProtKB-SubCell"/>
</dbReference>
<proteinExistence type="inferred from homology"/>
<evidence type="ECO:0000256" key="6">
    <source>
        <dbReference type="SAM" id="MobiDB-lite"/>
    </source>
</evidence>
<dbReference type="InterPro" id="IPR036770">
    <property type="entry name" value="Ankyrin_rpt-contain_sf"/>
</dbReference>
<evidence type="ECO:0000256" key="4">
    <source>
        <dbReference type="ARBA" id="ARBA00022989"/>
    </source>
</evidence>
<dbReference type="InterPro" id="IPR004299">
    <property type="entry name" value="MBOAT_fam"/>
</dbReference>
<feature type="transmembrane region" description="Helical" evidence="7">
    <location>
        <begin position="419"/>
        <end position="438"/>
    </location>
</feature>
<comment type="caution">
    <text evidence="8">The sequence shown here is derived from an EMBL/GenBank/DDBJ whole genome shotgun (WGS) entry which is preliminary data.</text>
</comment>
<keyword evidence="9" id="KW-1185">Reference proteome</keyword>
<dbReference type="InterPro" id="IPR051085">
    <property type="entry name" value="MB_O-acyltransferase"/>
</dbReference>
<feature type="transmembrane region" description="Helical" evidence="7">
    <location>
        <begin position="343"/>
        <end position="366"/>
    </location>
</feature>
<organism evidence="8 9">
    <name type="scientific">Glutinoglossum americanum</name>
    <dbReference type="NCBI Taxonomy" id="1670608"/>
    <lineage>
        <taxon>Eukaryota</taxon>
        <taxon>Fungi</taxon>
        <taxon>Dikarya</taxon>
        <taxon>Ascomycota</taxon>
        <taxon>Pezizomycotina</taxon>
        <taxon>Geoglossomycetes</taxon>
        <taxon>Geoglossales</taxon>
        <taxon>Geoglossaceae</taxon>
        <taxon>Glutinoglossum</taxon>
    </lineage>
</organism>
<keyword evidence="3 7" id="KW-0812">Transmembrane</keyword>
<evidence type="ECO:0000256" key="5">
    <source>
        <dbReference type="ARBA" id="ARBA00023136"/>
    </source>
</evidence>
<dbReference type="GO" id="GO:0005783">
    <property type="term" value="C:endoplasmic reticulum"/>
    <property type="evidence" value="ECO:0007669"/>
    <property type="project" value="TreeGrafter"/>
</dbReference>
<protein>
    <submittedName>
        <fullName evidence="8">Uncharacterized protein</fullName>
    </submittedName>
</protein>
<gene>
    <name evidence="8" type="ORF">FGG08_002719</name>
</gene>
<dbReference type="Proteomes" id="UP000698800">
    <property type="component" value="Unassembled WGS sequence"/>
</dbReference>
<dbReference type="GO" id="GO:0006506">
    <property type="term" value="P:GPI anchor biosynthetic process"/>
    <property type="evidence" value="ECO:0007669"/>
    <property type="project" value="TreeGrafter"/>
</dbReference>
<dbReference type="Pfam" id="PF03062">
    <property type="entry name" value="MBOAT"/>
    <property type="match status" value="1"/>
</dbReference>
<dbReference type="PANTHER" id="PTHR13285:SF18">
    <property type="entry name" value="PROTEIN-CYSTEINE N-PALMITOYLTRANSFERASE RASP"/>
    <property type="match status" value="1"/>
</dbReference>
<evidence type="ECO:0000256" key="2">
    <source>
        <dbReference type="ARBA" id="ARBA00010323"/>
    </source>
</evidence>
<name>A0A9P8KYX6_9PEZI</name>
<evidence type="ECO:0000313" key="9">
    <source>
        <dbReference type="Proteomes" id="UP000698800"/>
    </source>
</evidence>
<dbReference type="PANTHER" id="PTHR13285">
    <property type="entry name" value="ACYLTRANSFERASE"/>
    <property type="match status" value="1"/>
</dbReference>
<feature type="transmembrane region" description="Helical" evidence="7">
    <location>
        <begin position="387"/>
        <end position="407"/>
    </location>
</feature>
<feature type="transmembrane region" description="Helical" evidence="7">
    <location>
        <begin position="67"/>
        <end position="85"/>
    </location>
</feature>
<feature type="transmembrane region" description="Helical" evidence="7">
    <location>
        <begin position="531"/>
        <end position="550"/>
    </location>
</feature>
<dbReference type="SMART" id="SM00248">
    <property type="entry name" value="ANK"/>
    <property type="match status" value="2"/>
</dbReference>
<dbReference type="OrthoDB" id="420606at2759"/>
<keyword evidence="4 7" id="KW-1133">Transmembrane helix</keyword>
<dbReference type="InterPro" id="IPR002110">
    <property type="entry name" value="Ankyrin_rpt"/>
</dbReference>
<feature type="region of interest" description="Disordered" evidence="6">
    <location>
        <begin position="22"/>
        <end position="53"/>
    </location>
</feature>
<dbReference type="EMBL" id="JAGHQL010000043">
    <property type="protein sequence ID" value="KAH0542950.1"/>
    <property type="molecule type" value="Genomic_DNA"/>
</dbReference>
<accession>A0A9P8KYX6</accession>
<dbReference type="SUPFAM" id="SSF48403">
    <property type="entry name" value="Ankyrin repeat"/>
    <property type="match status" value="1"/>
</dbReference>
<evidence type="ECO:0000256" key="3">
    <source>
        <dbReference type="ARBA" id="ARBA00022692"/>
    </source>
</evidence>
<comment type="subcellular location">
    <subcellularLocation>
        <location evidence="1">Membrane</location>
        <topology evidence="1">Multi-pass membrane protein</topology>
    </subcellularLocation>
</comment>